<evidence type="ECO:0000256" key="11">
    <source>
        <dbReference type="PIRSR" id="PIRSR000193-1"/>
    </source>
</evidence>
<evidence type="ECO:0000256" key="7">
    <source>
        <dbReference type="ARBA" id="ARBA00023002"/>
    </source>
</evidence>
<keyword evidence="3 9" id="KW-0963">Cytoplasm</keyword>
<comment type="function">
    <text evidence="8 9">Catalyzes the reduction of 1-pyrroline-5-carboxylate (PCA) to L-proline.</text>
</comment>
<dbReference type="GO" id="GO:0055129">
    <property type="term" value="P:L-proline biosynthetic process"/>
    <property type="evidence" value="ECO:0007669"/>
    <property type="project" value="UniProtKB-UniRule"/>
</dbReference>
<proteinExistence type="inferred from homology"/>
<comment type="catalytic activity">
    <reaction evidence="9 12">
        <text>L-proline + NADP(+) = (S)-1-pyrroline-5-carboxylate + NADPH + 2 H(+)</text>
        <dbReference type="Rhea" id="RHEA:14109"/>
        <dbReference type="ChEBI" id="CHEBI:15378"/>
        <dbReference type="ChEBI" id="CHEBI:17388"/>
        <dbReference type="ChEBI" id="CHEBI:57783"/>
        <dbReference type="ChEBI" id="CHEBI:58349"/>
        <dbReference type="ChEBI" id="CHEBI:60039"/>
        <dbReference type="EC" id="1.5.1.2"/>
    </reaction>
</comment>
<dbReference type="InterPro" id="IPR029036">
    <property type="entry name" value="P5CR_dimer"/>
</dbReference>
<gene>
    <name evidence="9 15" type="primary">proC</name>
    <name evidence="15" type="ORF">IAB28_05235</name>
</gene>
<keyword evidence="6 9" id="KW-0521">NADP</keyword>
<dbReference type="PIRSF" id="PIRSF000193">
    <property type="entry name" value="Pyrrol-5-carb_rd"/>
    <property type="match status" value="1"/>
</dbReference>
<reference evidence="15" key="2">
    <citation type="journal article" date="2021" name="PeerJ">
        <title>Extensive microbial diversity within the chicken gut microbiome revealed by metagenomics and culture.</title>
        <authorList>
            <person name="Gilroy R."/>
            <person name="Ravi A."/>
            <person name="Getino M."/>
            <person name="Pursley I."/>
            <person name="Horton D.L."/>
            <person name="Alikhan N.F."/>
            <person name="Baker D."/>
            <person name="Gharbi K."/>
            <person name="Hall N."/>
            <person name="Watson M."/>
            <person name="Adriaenssens E.M."/>
            <person name="Foster-Nyarko E."/>
            <person name="Jarju S."/>
            <person name="Secka A."/>
            <person name="Antonio M."/>
            <person name="Oren A."/>
            <person name="Chaudhuri R.R."/>
            <person name="La Ragione R."/>
            <person name="Hildebrand F."/>
            <person name="Pallen M.J."/>
        </authorList>
    </citation>
    <scope>NUCLEOTIDE SEQUENCE</scope>
    <source>
        <strain evidence="15">CHK180-2868</strain>
    </source>
</reference>
<dbReference type="Gene3D" id="1.10.3730.10">
    <property type="entry name" value="ProC C-terminal domain-like"/>
    <property type="match status" value="1"/>
</dbReference>
<evidence type="ECO:0000313" key="15">
    <source>
        <dbReference type="EMBL" id="HIR05353.1"/>
    </source>
</evidence>
<feature type="binding site" evidence="11">
    <location>
        <begin position="67"/>
        <end position="70"/>
    </location>
    <ligand>
        <name>NADP(+)</name>
        <dbReference type="ChEBI" id="CHEBI:58349"/>
    </ligand>
</feature>
<evidence type="ECO:0000256" key="9">
    <source>
        <dbReference type="HAMAP-Rule" id="MF_01925"/>
    </source>
</evidence>
<evidence type="ECO:0000256" key="10">
    <source>
        <dbReference type="NCBIfam" id="TIGR00112"/>
    </source>
</evidence>
<dbReference type="GO" id="GO:0004735">
    <property type="term" value="F:pyrroline-5-carboxylate reductase activity"/>
    <property type="evidence" value="ECO:0007669"/>
    <property type="project" value="UniProtKB-UniRule"/>
</dbReference>
<keyword evidence="5 9" id="KW-0641">Proline biosynthesis</keyword>
<comment type="subcellular location">
    <subcellularLocation>
        <location evidence="1 9">Cytoplasm</location>
    </subcellularLocation>
</comment>
<protein>
    <recommendedName>
        <fullName evidence="9 10">Pyrroline-5-carboxylate reductase</fullName>
        <shortName evidence="9">P5C reductase</shortName>
        <shortName evidence="9">P5CR</shortName>
        <ecNumber evidence="9 10">1.5.1.2</ecNumber>
    </recommendedName>
    <alternativeName>
        <fullName evidence="9">PCA reductase</fullName>
    </alternativeName>
</protein>
<dbReference type="GO" id="GO:0005737">
    <property type="term" value="C:cytoplasm"/>
    <property type="evidence" value="ECO:0007669"/>
    <property type="project" value="UniProtKB-SubCell"/>
</dbReference>
<evidence type="ECO:0000256" key="8">
    <source>
        <dbReference type="ARBA" id="ARBA00058118"/>
    </source>
</evidence>
<reference evidence="15" key="1">
    <citation type="submission" date="2020-10" db="EMBL/GenBank/DDBJ databases">
        <authorList>
            <person name="Gilroy R."/>
        </authorList>
    </citation>
    <scope>NUCLEOTIDE SEQUENCE</scope>
    <source>
        <strain evidence="15">CHK180-2868</strain>
    </source>
</reference>
<feature type="domain" description="Pyrroline-5-carboxylate reductase dimerisation" evidence="14">
    <location>
        <begin position="160"/>
        <end position="264"/>
    </location>
</feature>
<comment type="catalytic activity">
    <reaction evidence="9">
        <text>L-proline + NAD(+) = (S)-1-pyrroline-5-carboxylate + NADH + 2 H(+)</text>
        <dbReference type="Rhea" id="RHEA:14105"/>
        <dbReference type="ChEBI" id="CHEBI:15378"/>
        <dbReference type="ChEBI" id="CHEBI:17388"/>
        <dbReference type="ChEBI" id="CHEBI:57540"/>
        <dbReference type="ChEBI" id="CHEBI:57945"/>
        <dbReference type="ChEBI" id="CHEBI:60039"/>
        <dbReference type="EC" id="1.5.1.2"/>
    </reaction>
</comment>
<evidence type="ECO:0000256" key="12">
    <source>
        <dbReference type="RuleBase" id="RU003903"/>
    </source>
</evidence>
<keyword evidence="7 9" id="KW-0560">Oxidoreductase</keyword>
<dbReference type="Pfam" id="PF03807">
    <property type="entry name" value="F420_oxidored"/>
    <property type="match status" value="1"/>
</dbReference>
<dbReference type="FunFam" id="3.40.50.720:FF:000190">
    <property type="entry name" value="Pyrroline-5-carboxylate reductase"/>
    <property type="match status" value="1"/>
</dbReference>
<accession>A0A9D1D5J0</accession>
<dbReference type="FunFam" id="1.10.3730.10:FF:000001">
    <property type="entry name" value="Pyrroline-5-carboxylate reductase"/>
    <property type="match status" value="1"/>
</dbReference>
<evidence type="ECO:0000256" key="3">
    <source>
        <dbReference type="ARBA" id="ARBA00022490"/>
    </source>
</evidence>
<comment type="caution">
    <text evidence="15">The sequence shown here is derived from an EMBL/GenBank/DDBJ whole genome shotgun (WGS) entry which is preliminary data.</text>
</comment>
<dbReference type="AlphaFoldDB" id="A0A9D1D5J0"/>
<evidence type="ECO:0000256" key="6">
    <source>
        <dbReference type="ARBA" id="ARBA00022857"/>
    </source>
</evidence>
<dbReference type="NCBIfam" id="TIGR00112">
    <property type="entry name" value="proC"/>
    <property type="match status" value="1"/>
</dbReference>
<evidence type="ECO:0000259" key="13">
    <source>
        <dbReference type="Pfam" id="PF03807"/>
    </source>
</evidence>
<dbReference type="InterPro" id="IPR053790">
    <property type="entry name" value="P5CR-like_CS"/>
</dbReference>
<feature type="domain" description="Pyrroline-5-carboxylate reductase catalytic N-terminal" evidence="13">
    <location>
        <begin position="3"/>
        <end position="96"/>
    </location>
</feature>
<dbReference type="HAMAP" id="MF_01925">
    <property type="entry name" value="P5C_reductase"/>
    <property type="match status" value="1"/>
</dbReference>
<feature type="binding site" evidence="11">
    <location>
        <position position="54"/>
    </location>
    <ligand>
        <name>NADPH</name>
        <dbReference type="ChEBI" id="CHEBI:57783"/>
    </ligand>
</feature>
<dbReference type="SUPFAM" id="SSF48179">
    <property type="entry name" value="6-phosphogluconate dehydrogenase C-terminal domain-like"/>
    <property type="match status" value="1"/>
</dbReference>
<dbReference type="SUPFAM" id="SSF51735">
    <property type="entry name" value="NAD(P)-binding Rossmann-fold domains"/>
    <property type="match status" value="1"/>
</dbReference>
<dbReference type="InterPro" id="IPR008927">
    <property type="entry name" value="6-PGluconate_DH-like_C_sf"/>
</dbReference>
<dbReference type="Pfam" id="PF14748">
    <property type="entry name" value="P5CR_dimer"/>
    <property type="match status" value="1"/>
</dbReference>
<dbReference type="Proteomes" id="UP000824250">
    <property type="component" value="Unassembled WGS sequence"/>
</dbReference>
<dbReference type="PROSITE" id="PS00521">
    <property type="entry name" value="P5CR"/>
    <property type="match status" value="1"/>
</dbReference>
<evidence type="ECO:0000313" key="16">
    <source>
        <dbReference type="Proteomes" id="UP000824250"/>
    </source>
</evidence>
<dbReference type="InterPro" id="IPR036291">
    <property type="entry name" value="NAD(P)-bd_dom_sf"/>
</dbReference>
<keyword evidence="4 9" id="KW-0028">Amino-acid biosynthesis</keyword>
<evidence type="ECO:0000256" key="2">
    <source>
        <dbReference type="ARBA" id="ARBA00005525"/>
    </source>
</evidence>
<evidence type="ECO:0000256" key="4">
    <source>
        <dbReference type="ARBA" id="ARBA00022605"/>
    </source>
</evidence>
<dbReference type="EC" id="1.5.1.2" evidence="9 10"/>
<dbReference type="PANTHER" id="PTHR11645:SF0">
    <property type="entry name" value="PYRROLINE-5-CARBOXYLATE REDUCTASE 3"/>
    <property type="match status" value="1"/>
</dbReference>
<sequence>MAKFGFIGMGNMGSAIMKGLLKVYEPSEILFTDASKERREAITAETGVAHVDSNTECVKQSKYVVLAVKPQVIGSVFADIKDVISRDQIVISIVAGYATEDLQAGLGEAARIVRSMPNTPAMVGEGMTGVCYDDALFNEEEKETIHRFFTSFGKMERVDEKLIDVVGSASGCSPAYVYMFIEALADGCVKNGLPRQTAYRMVAQAVLGSAKMVLETGKHPGELKDMVCSPGGTTIEGLAALEECGFRGAIIKACDANYEKNKKLK</sequence>
<dbReference type="PANTHER" id="PTHR11645">
    <property type="entry name" value="PYRROLINE-5-CARBOXYLATE REDUCTASE"/>
    <property type="match status" value="1"/>
</dbReference>
<evidence type="ECO:0000259" key="14">
    <source>
        <dbReference type="Pfam" id="PF14748"/>
    </source>
</evidence>
<evidence type="ECO:0000256" key="5">
    <source>
        <dbReference type="ARBA" id="ARBA00022650"/>
    </source>
</evidence>
<comment type="pathway">
    <text evidence="9 12">Amino-acid biosynthesis; L-proline biosynthesis; L-proline from L-glutamate 5-semialdehyde: step 1/1.</text>
</comment>
<organism evidence="15 16">
    <name type="scientific">Candidatus Copromonas faecavium</name>
    <name type="common">nom. illeg.</name>
    <dbReference type="NCBI Taxonomy" id="2840740"/>
    <lineage>
        <taxon>Bacteria</taxon>
        <taxon>Bacillati</taxon>
        <taxon>Bacillota</taxon>
        <taxon>Clostridia</taxon>
        <taxon>Lachnospirales</taxon>
        <taxon>Lachnospiraceae</taxon>
        <taxon>Candidatus Copromonas (nom. illeg.)</taxon>
    </lineage>
</organism>
<dbReference type="EMBL" id="DVGC01000028">
    <property type="protein sequence ID" value="HIR05353.1"/>
    <property type="molecule type" value="Genomic_DNA"/>
</dbReference>
<dbReference type="Gene3D" id="3.40.50.720">
    <property type="entry name" value="NAD(P)-binding Rossmann-like Domain"/>
    <property type="match status" value="1"/>
</dbReference>
<name>A0A9D1D5J0_9FIRM</name>
<dbReference type="InterPro" id="IPR028939">
    <property type="entry name" value="P5C_Rdtase_cat_N"/>
</dbReference>
<dbReference type="InterPro" id="IPR000304">
    <property type="entry name" value="Pyrroline-COOH_reductase"/>
</dbReference>
<comment type="similarity">
    <text evidence="2 9 12">Belongs to the pyrroline-5-carboxylate reductase family.</text>
</comment>
<evidence type="ECO:0000256" key="1">
    <source>
        <dbReference type="ARBA" id="ARBA00004496"/>
    </source>
</evidence>
<feature type="binding site" evidence="11">
    <location>
        <begin position="7"/>
        <end position="12"/>
    </location>
    <ligand>
        <name>NADP(+)</name>
        <dbReference type="ChEBI" id="CHEBI:58349"/>
    </ligand>
</feature>